<dbReference type="InterPro" id="IPR053347">
    <property type="entry name" value="Axonemal_MT_stabilizer"/>
</dbReference>
<evidence type="ECO:0000313" key="2">
    <source>
        <dbReference type="RefSeq" id="XP_025830306.1"/>
    </source>
</evidence>
<proteinExistence type="predicted"/>
<evidence type="ECO:0000313" key="1">
    <source>
        <dbReference type="Proteomes" id="UP000192223"/>
    </source>
</evidence>
<keyword evidence="1" id="KW-1185">Reference proteome</keyword>
<accession>A0A7F5QYI6</accession>
<organism evidence="1 2">
    <name type="scientific">Agrilus planipennis</name>
    <name type="common">Emerald ash borer</name>
    <name type="synonym">Agrilus marcopoli</name>
    <dbReference type="NCBI Taxonomy" id="224129"/>
    <lineage>
        <taxon>Eukaryota</taxon>
        <taxon>Metazoa</taxon>
        <taxon>Ecdysozoa</taxon>
        <taxon>Arthropoda</taxon>
        <taxon>Hexapoda</taxon>
        <taxon>Insecta</taxon>
        <taxon>Pterygota</taxon>
        <taxon>Neoptera</taxon>
        <taxon>Endopterygota</taxon>
        <taxon>Coleoptera</taxon>
        <taxon>Polyphaga</taxon>
        <taxon>Elateriformia</taxon>
        <taxon>Buprestoidea</taxon>
        <taxon>Buprestidae</taxon>
        <taxon>Agrilinae</taxon>
        <taxon>Agrilus</taxon>
    </lineage>
</organism>
<dbReference type="KEGG" id="apln:112904447"/>
<dbReference type="AlphaFoldDB" id="A0A7F5QYI6"/>
<dbReference type="GeneID" id="112904447"/>
<dbReference type="PANTHER" id="PTHR37404:SF1">
    <property type="entry name" value="HCG1796489"/>
    <property type="match status" value="1"/>
</dbReference>
<dbReference type="InParanoid" id="A0A7F5QYI6"/>
<protein>
    <submittedName>
        <fullName evidence="2">Uncharacterized protein LOC112904447 isoform X1</fullName>
    </submittedName>
</protein>
<dbReference type="PANTHER" id="PTHR37404">
    <property type="entry name" value="HCG1796489"/>
    <property type="match status" value="1"/>
</dbReference>
<sequence length="360" mass="41864">MHLRFRDILVYAEYETWIHPTFREKDYFPIKTSNSLSHVDYGKPINNPADYRTITKTSHDYYPEIPQNLDCRVALKVRPGLSLSDPTTKDAVKESEYGRNFVKKYYQKNIDEFYPKCGTYADVHYTRNVQEKIFQNPPKPRSHFLSEMHESYTLKQPIADDEIVYPPEPYAKCEVKALGRDEQPKIRPEEKGYYKWLDPYMTTYASTHFPFTKEHWEGISKKDIITYYDIIKAPKAKGFGPKNPPDISPMVPSKKNYMQDNMPFKLKIQERLVHVSPKPVPHSGYRTTSSEVYVPPTNYPLWTYLNNPGVDYPEALTGTSKFQDLCPPGMYKTEYKTIGSEDGVNAIVDIDKHTAIKNVL</sequence>
<dbReference type="RefSeq" id="XP_025830306.1">
    <property type="nucleotide sequence ID" value="XM_025974521.1"/>
</dbReference>
<name>A0A7F5QYI6_AGRPL</name>
<dbReference type="OrthoDB" id="382863at2759"/>
<dbReference type="Proteomes" id="UP000192223">
    <property type="component" value="Unplaced"/>
</dbReference>
<reference evidence="2" key="1">
    <citation type="submission" date="2025-08" db="UniProtKB">
        <authorList>
            <consortium name="RefSeq"/>
        </authorList>
    </citation>
    <scope>IDENTIFICATION</scope>
    <source>
        <tissue evidence="2">Entire body</tissue>
    </source>
</reference>
<gene>
    <name evidence="2" type="primary">LOC112904447</name>
</gene>